<evidence type="ECO:0000256" key="4">
    <source>
        <dbReference type="ARBA" id="ARBA00022737"/>
    </source>
</evidence>
<proteinExistence type="predicted"/>
<protein>
    <submittedName>
        <fullName evidence="8">Sugar ABC transporter ATP-binding protein</fullName>
    </submittedName>
</protein>
<dbReference type="PANTHER" id="PTHR43790">
    <property type="entry name" value="CARBOHYDRATE TRANSPORT ATP-BINDING PROTEIN MG119-RELATED"/>
    <property type="match status" value="1"/>
</dbReference>
<feature type="domain" description="ABC transporter" evidence="7">
    <location>
        <begin position="264"/>
        <end position="506"/>
    </location>
</feature>
<evidence type="ECO:0000256" key="5">
    <source>
        <dbReference type="ARBA" id="ARBA00022741"/>
    </source>
</evidence>
<keyword evidence="3" id="KW-0762">Sugar transport</keyword>
<dbReference type="InterPro" id="IPR003593">
    <property type="entry name" value="AAA+_ATPase"/>
</dbReference>
<dbReference type="SMART" id="SM00382">
    <property type="entry name" value="AAA"/>
    <property type="match status" value="2"/>
</dbReference>
<dbReference type="AlphaFoldDB" id="A0AAJ2R1X5"/>
<dbReference type="PROSITE" id="PS50893">
    <property type="entry name" value="ABC_TRANSPORTER_2"/>
    <property type="match status" value="2"/>
</dbReference>
<evidence type="ECO:0000259" key="7">
    <source>
        <dbReference type="PROSITE" id="PS50893"/>
    </source>
</evidence>
<evidence type="ECO:0000256" key="6">
    <source>
        <dbReference type="ARBA" id="ARBA00022840"/>
    </source>
</evidence>
<name>A0AAJ2R1X5_DELAC</name>
<dbReference type="Gene3D" id="3.40.50.300">
    <property type="entry name" value="P-loop containing nucleotide triphosphate hydrolases"/>
    <property type="match status" value="2"/>
</dbReference>
<sequence>MADRPGTPVMEARGLGLCFGSTTALHDVSLAVMPGESHALAGRNGAGKSTLVALLTGLHQPGTGSIRFNGQPAPAVADRLAWRQHVACVYQHSTIIGELSVAENLFINRQPLRHGWISWRVLRREARALLDAWQIDVHEDALARDLTVEARQLVEIARALSLGARFIILDEPTAQLDHDETRRLLRRVHDLQQGGVTFLFISHHLQEIYEICQTVTVLRDARHVVTAPVAQLPRQALIEAMTGERDSLAGSPCAAHAPPAGGGAGVAPVVLALQQVCGKGFEGVSLQVRRGEAVGLTGSTSSGRTAVGEAVAGLRRTTAGRILVLGRVLPPGDVGAALAHGVGCVPQDRHRQGLVLGQSIAENATMTIMDRLGRFGFVAPARRQAAALSAMRALDVAASGPQQAVSGLSGGNQQKVVMARALASEPDVLVLIDPTAGVDVKSRQALLAAVEGERLQGRAVLLASSELDDLRICDRVLVMSHGHVVAELARGWDDGELIASMEGVSLHAH</sequence>
<keyword evidence="5" id="KW-0547">Nucleotide-binding</keyword>
<evidence type="ECO:0000256" key="1">
    <source>
        <dbReference type="ARBA" id="ARBA00022448"/>
    </source>
</evidence>
<dbReference type="InterPro" id="IPR003439">
    <property type="entry name" value="ABC_transporter-like_ATP-bd"/>
</dbReference>
<keyword evidence="4" id="KW-0677">Repeat</keyword>
<dbReference type="CDD" id="cd03216">
    <property type="entry name" value="ABC_Carb_Monos_I"/>
    <property type="match status" value="1"/>
</dbReference>
<evidence type="ECO:0000256" key="3">
    <source>
        <dbReference type="ARBA" id="ARBA00022597"/>
    </source>
</evidence>
<dbReference type="InterPro" id="IPR050107">
    <property type="entry name" value="ABC_carbohydrate_import_ATPase"/>
</dbReference>
<dbReference type="Pfam" id="PF00005">
    <property type="entry name" value="ABC_tran"/>
    <property type="match status" value="2"/>
</dbReference>
<evidence type="ECO:0000313" key="9">
    <source>
        <dbReference type="Proteomes" id="UP001287445"/>
    </source>
</evidence>
<keyword evidence="1" id="KW-0813">Transport</keyword>
<feature type="domain" description="ABC transporter" evidence="7">
    <location>
        <begin position="10"/>
        <end position="245"/>
    </location>
</feature>
<dbReference type="Proteomes" id="UP001287445">
    <property type="component" value="Unassembled WGS sequence"/>
</dbReference>
<dbReference type="GO" id="GO:0016887">
    <property type="term" value="F:ATP hydrolysis activity"/>
    <property type="evidence" value="ECO:0007669"/>
    <property type="project" value="InterPro"/>
</dbReference>
<dbReference type="CDD" id="cd03215">
    <property type="entry name" value="ABC_Carb_Monos_II"/>
    <property type="match status" value="1"/>
</dbReference>
<dbReference type="EMBL" id="JAWWMZ010000008">
    <property type="protein sequence ID" value="MDX4955658.1"/>
    <property type="molecule type" value="Genomic_DNA"/>
</dbReference>
<keyword evidence="2" id="KW-1003">Cell membrane</keyword>
<organism evidence="8 9">
    <name type="scientific">Delftia acidovorans</name>
    <name type="common">Pseudomonas acidovorans</name>
    <name type="synonym">Comamonas acidovorans</name>
    <dbReference type="NCBI Taxonomy" id="80866"/>
    <lineage>
        <taxon>Bacteria</taxon>
        <taxon>Pseudomonadati</taxon>
        <taxon>Pseudomonadota</taxon>
        <taxon>Betaproteobacteria</taxon>
        <taxon>Burkholderiales</taxon>
        <taxon>Comamonadaceae</taxon>
        <taxon>Delftia</taxon>
    </lineage>
</organism>
<accession>A0AAJ2R1X5</accession>
<dbReference type="InterPro" id="IPR027417">
    <property type="entry name" value="P-loop_NTPase"/>
</dbReference>
<dbReference type="RefSeq" id="WP_319075025.1">
    <property type="nucleotide sequence ID" value="NZ_JAWWMZ010000008.1"/>
</dbReference>
<evidence type="ECO:0000256" key="2">
    <source>
        <dbReference type="ARBA" id="ARBA00022475"/>
    </source>
</evidence>
<dbReference type="InterPro" id="IPR017871">
    <property type="entry name" value="ABC_transporter-like_CS"/>
</dbReference>
<comment type="caution">
    <text evidence="8">The sequence shown here is derived from an EMBL/GenBank/DDBJ whole genome shotgun (WGS) entry which is preliminary data.</text>
</comment>
<gene>
    <name evidence="8" type="ORF">SGN30_19770</name>
</gene>
<evidence type="ECO:0000313" key="8">
    <source>
        <dbReference type="EMBL" id="MDX4955658.1"/>
    </source>
</evidence>
<keyword evidence="2" id="KW-0472">Membrane</keyword>
<dbReference type="PROSITE" id="PS00211">
    <property type="entry name" value="ABC_TRANSPORTER_1"/>
    <property type="match status" value="1"/>
</dbReference>
<reference evidence="8" key="1">
    <citation type="submission" date="2023-11" db="EMBL/GenBank/DDBJ databases">
        <title>Identification and selenium tolerance of Delftia acidovorans R3-25.</title>
        <authorList>
            <person name="Zhang S."/>
            <person name="Liu Y."/>
            <person name="Guo Y."/>
        </authorList>
    </citation>
    <scope>NUCLEOTIDE SEQUENCE</scope>
    <source>
        <strain evidence="8">R3-25</strain>
    </source>
</reference>
<keyword evidence="6 8" id="KW-0067">ATP-binding</keyword>
<dbReference type="GO" id="GO:0005524">
    <property type="term" value="F:ATP binding"/>
    <property type="evidence" value="ECO:0007669"/>
    <property type="project" value="UniProtKB-KW"/>
</dbReference>
<dbReference type="PANTHER" id="PTHR43790:SF9">
    <property type="entry name" value="GALACTOFURANOSE TRANSPORTER ATP-BINDING PROTEIN YTFR"/>
    <property type="match status" value="1"/>
</dbReference>
<dbReference type="SUPFAM" id="SSF52540">
    <property type="entry name" value="P-loop containing nucleoside triphosphate hydrolases"/>
    <property type="match status" value="2"/>
</dbReference>